<evidence type="ECO:0000256" key="1">
    <source>
        <dbReference type="SAM" id="Phobius"/>
    </source>
</evidence>
<sequence>MFTPLVAGQPVENNFNIINLIKRKKYAKYILFSFNWFLQVSFLLLYLTYQHNLKLCPHF</sequence>
<reference evidence="3" key="1">
    <citation type="journal article" date="2019" name="Int. J. Syst. Evol. Microbiol.">
        <title>The Global Catalogue of Microorganisms (GCM) 10K type strain sequencing project: providing services to taxonomists for standard genome sequencing and annotation.</title>
        <authorList>
            <consortium name="The Broad Institute Genomics Platform"/>
            <consortium name="The Broad Institute Genome Sequencing Center for Infectious Disease"/>
            <person name="Wu L."/>
            <person name="Ma J."/>
        </authorList>
    </citation>
    <scope>NUCLEOTIDE SEQUENCE [LARGE SCALE GENOMIC DNA]</scope>
    <source>
        <strain evidence="3">JCM 1405</strain>
    </source>
</reference>
<proteinExistence type="predicted"/>
<name>A0ABP3UCW8_9CLOT</name>
<comment type="caution">
    <text evidence="2">The sequence shown here is derived from an EMBL/GenBank/DDBJ whole genome shotgun (WGS) entry which is preliminary data.</text>
</comment>
<keyword evidence="1" id="KW-0812">Transmembrane</keyword>
<evidence type="ECO:0000313" key="2">
    <source>
        <dbReference type="EMBL" id="GAA0728749.1"/>
    </source>
</evidence>
<keyword evidence="1" id="KW-1133">Transmembrane helix</keyword>
<organism evidence="2 3">
    <name type="scientific">Clostridium malenominatum</name>
    <dbReference type="NCBI Taxonomy" id="1539"/>
    <lineage>
        <taxon>Bacteria</taxon>
        <taxon>Bacillati</taxon>
        <taxon>Bacillota</taxon>
        <taxon>Clostridia</taxon>
        <taxon>Eubacteriales</taxon>
        <taxon>Clostridiaceae</taxon>
        <taxon>Clostridium</taxon>
    </lineage>
</organism>
<dbReference type="EMBL" id="BAAACF010000003">
    <property type="protein sequence ID" value="GAA0728749.1"/>
    <property type="molecule type" value="Genomic_DNA"/>
</dbReference>
<accession>A0ABP3UCW8</accession>
<gene>
    <name evidence="2" type="ORF">GCM10008905_28030</name>
</gene>
<keyword evidence="1" id="KW-0472">Membrane</keyword>
<keyword evidence="3" id="KW-1185">Reference proteome</keyword>
<dbReference type="Proteomes" id="UP001500339">
    <property type="component" value="Unassembled WGS sequence"/>
</dbReference>
<evidence type="ECO:0000313" key="3">
    <source>
        <dbReference type="Proteomes" id="UP001500339"/>
    </source>
</evidence>
<feature type="transmembrane region" description="Helical" evidence="1">
    <location>
        <begin position="29"/>
        <end position="49"/>
    </location>
</feature>
<protein>
    <submittedName>
        <fullName evidence="2">Uncharacterized protein</fullName>
    </submittedName>
</protein>